<gene>
    <name evidence="3" type="ORF">GCM10007884_32880</name>
    <name evidence="4" type="ORF">GGR33_000478</name>
</gene>
<reference evidence="6" key="2">
    <citation type="journal article" date="2019" name="Int. J. Syst. Evol. Microbiol.">
        <title>The Global Catalogue of Microorganisms (GCM) 10K type strain sequencing project: providing services to taxonomists for standard genome sequencing and annotation.</title>
        <authorList>
            <consortium name="The Broad Institute Genomics Platform"/>
            <consortium name="The Broad Institute Genome Sequencing Center for Infectious Disease"/>
            <person name="Wu L."/>
            <person name="Ma J."/>
        </authorList>
    </citation>
    <scope>NUCLEOTIDE SEQUENCE [LARGE SCALE GENOMIC DNA]</scope>
    <source>
        <strain evidence="6">NBRC 107710</strain>
    </source>
</reference>
<evidence type="ECO:0000256" key="1">
    <source>
        <dbReference type="SAM" id="MobiDB-lite"/>
    </source>
</evidence>
<feature type="chain" id="PRO_5030893334" evidence="2">
    <location>
        <begin position="28"/>
        <end position="103"/>
    </location>
</feature>
<proteinExistence type="predicted"/>
<evidence type="ECO:0000313" key="6">
    <source>
        <dbReference type="Proteomes" id="UP001156881"/>
    </source>
</evidence>
<evidence type="ECO:0000313" key="5">
    <source>
        <dbReference type="Proteomes" id="UP000517759"/>
    </source>
</evidence>
<organism evidence="4 5">
    <name type="scientific">Methylobacterium brachythecii</name>
    <dbReference type="NCBI Taxonomy" id="1176177"/>
    <lineage>
        <taxon>Bacteria</taxon>
        <taxon>Pseudomonadati</taxon>
        <taxon>Pseudomonadota</taxon>
        <taxon>Alphaproteobacteria</taxon>
        <taxon>Hyphomicrobiales</taxon>
        <taxon>Methylobacteriaceae</taxon>
        <taxon>Methylobacterium</taxon>
    </lineage>
</organism>
<dbReference type="EMBL" id="JACIDN010000001">
    <property type="protein sequence ID" value="MBB3900998.1"/>
    <property type="molecule type" value="Genomic_DNA"/>
</dbReference>
<sequence length="103" mass="11415">MILKRVTLAAMAATVLGLTAGAVPAAAQYGGQYYNGDEYDRPRRYERRYDDEYRPRPRPYGRQGSVCVTPRGNCPYPPAPQDSPCRCQIPGFGPKRGAIDNGY</sequence>
<evidence type="ECO:0000256" key="2">
    <source>
        <dbReference type="SAM" id="SignalP"/>
    </source>
</evidence>
<evidence type="ECO:0000313" key="4">
    <source>
        <dbReference type="EMBL" id="MBB3900998.1"/>
    </source>
</evidence>
<feature type="compositionally biased region" description="Basic and acidic residues" evidence="1">
    <location>
        <begin position="38"/>
        <end position="55"/>
    </location>
</feature>
<keyword evidence="6" id="KW-1185">Reference proteome</keyword>
<comment type="caution">
    <text evidence="4">The sequence shown here is derived from an EMBL/GenBank/DDBJ whole genome shotgun (WGS) entry which is preliminary data.</text>
</comment>
<dbReference type="AlphaFoldDB" id="A0A7W6AD09"/>
<feature type="signal peptide" evidence="2">
    <location>
        <begin position="1"/>
        <end position="27"/>
    </location>
</feature>
<protein>
    <submittedName>
        <fullName evidence="4">Uncharacterized protein</fullName>
    </submittedName>
</protein>
<name>A0A7W6AD09_9HYPH</name>
<reference evidence="3" key="4">
    <citation type="submission" date="2023-01" db="EMBL/GenBank/DDBJ databases">
        <title>Draft genome sequence of Methylobacterium brachythecii strain NBRC 107710.</title>
        <authorList>
            <person name="Sun Q."/>
            <person name="Mori K."/>
        </authorList>
    </citation>
    <scope>NUCLEOTIDE SEQUENCE</scope>
    <source>
        <strain evidence="3">NBRC 107710</strain>
    </source>
</reference>
<feature type="region of interest" description="Disordered" evidence="1">
    <location>
        <begin position="32"/>
        <end position="64"/>
    </location>
</feature>
<reference evidence="4 5" key="3">
    <citation type="submission" date="2020-08" db="EMBL/GenBank/DDBJ databases">
        <title>Genomic Encyclopedia of Type Strains, Phase IV (KMG-IV): sequencing the most valuable type-strain genomes for metagenomic binning, comparative biology and taxonomic classification.</title>
        <authorList>
            <person name="Goeker M."/>
        </authorList>
    </citation>
    <scope>NUCLEOTIDE SEQUENCE [LARGE SCALE GENOMIC DNA]</scope>
    <source>
        <strain evidence="4 5">DSM 24105</strain>
    </source>
</reference>
<dbReference type="Proteomes" id="UP000517759">
    <property type="component" value="Unassembled WGS sequence"/>
</dbReference>
<dbReference type="Proteomes" id="UP001156881">
    <property type="component" value="Unassembled WGS sequence"/>
</dbReference>
<keyword evidence="2" id="KW-0732">Signal</keyword>
<evidence type="ECO:0000313" key="3">
    <source>
        <dbReference type="EMBL" id="GLS45299.1"/>
    </source>
</evidence>
<dbReference type="RefSeq" id="WP_183501765.1">
    <property type="nucleotide sequence ID" value="NZ_BSPG01000020.1"/>
</dbReference>
<dbReference type="EMBL" id="BSPG01000020">
    <property type="protein sequence ID" value="GLS45299.1"/>
    <property type="molecule type" value="Genomic_DNA"/>
</dbReference>
<accession>A0A7W6AD09</accession>
<reference evidence="3" key="1">
    <citation type="journal article" date="2014" name="Int. J. Syst. Evol. Microbiol.">
        <title>Complete genome of a new Firmicutes species belonging to the dominant human colonic microbiota ('Ruminococcus bicirculans') reveals two chromosomes and a selective capacity to utilize plant glucans.</title>
        <authorList>
            <consortium name="NISC Comparative Sequencing Program"/>
            <person name="Wegmann U."/>
            <person name="Louis P."/>
            <person name="Goesmann A."/>
            <person name="Henrissat B."/>
            <person name="Duncan S.H."/>
            <person name="Flint H.J."/>
        </authorList>
    </citation>
    <scope>NUCLEOTIDE SEQUENCE</scope>
    <source>
        <strain evidence="3">NBRC 107710</strain>
    </source>
</reference>